<comment type="caution">
    <text evidence="10">The sequence shown here is derived from an EMBL/GenBank/DDBJ whole genome shotgun (WGS) entry which is preliminary data.</text>
</comment>
<protein>
    <submittedName>
        <fullName evidence="10">ABC transporter permease</fullName>
    </submittedName>
</protein>
<dbReference type="AlphaFoldDB" id="A0A963YUA6"/>
<dbReference type="PROSITE" id="PS50928">
    <property type="entry name" value="ABC_TM1"/>
    <property type="match status" value="1"/>
</dbReference>
<evidence type="ECO:0000313" key="11">
    <source>
        <dbReference type="Proteomes" id="UP000708298"/>
    </source>
</evidence>
<feature type="compositionally biased region" description="Low complexity" evidence="8">
    <location>
        <begin position="16"/>
        <end position="25"/>
    </location>
</feature>
<dbReference type="Gene3D" id="1.10.3720.10">
    <property type="entry name" value="MetI-like"/>
    <property type="match status" value="1"/>
</dbReference>
<accession>A0A963YUA6</accession>
<reference evidence="10" key="1">
    <citation type="journal article" date="2021" name="Microorganisms">
        <title>Acidisoma silvae sp. nov. and Acidisomacellulosilytica sp. nov., Two Acidophilic Bacteria Isolated from Decaying Wood, Hydrolyzing Cellulose and Producing Poly-3-hydroxybutyrate.</title>
        <authorList>
            <person name="Mieszkin S."/>
            <person name="Pouder E."/>
            <person name="Uroz S."/>
            <person name="Simon-Colin C."/>
            <person name="Alain K."/>
        </authorList>
    </citation>
    <scope>NUCLEOTIDE SEQUENCE</scope>
    <source>
        <strain evidence="10">HW T2.11</strain>
    </source>
</reference>
<gene>
    <name evidence="10" type="ORF">ASILVAE211_16040</name>
</gene>
<evidence type="ECO:0000256" key="3">
    <source>
        <dbReference type="ARBA" id="ARBA00022475"/>
    </source>
</evidence>
<evidence type="ECO:0000256" key="5">
    <source>
        <dbReference type="ARBA" id="ARBA00022989"/>
    </source>
</evidence>
<keyword evidence="11" id="KW-1185">Reference proteome</keyword>
<feature type="transmembrane region" description="Helical" evidence="7">
    <location>
        <begin position="146"/>
        <end position="165"/>
    </location>
</feature>
<dbReference type="PANTHER" id="PTHR30151">
    <property type="entry name" value="ALKANE SULFONATE ABC TRANSPORTER-RELATED, MEMBRANE SUBUNIT"/>
    <property type="match status" value="1"/>
</dbReference>
<evidence type="ECO:0000256" key="1">
    <source>
        <dbReference type="ARBA" id="ARBA00004651"/>
    </source>
</evidence>
<dbReference type="GO" id="GO:0055085">
    <property type="term" value="P:transmembrane transport"/>
    <property type="evidence" value="ECO:0007669"/>
    <property type="project" value="InterPro"/>
</dbReference>
<dbReference type="InterPro" id="IPR035906">
    <property type="entry name" value="MetI-like_sf"/>
</dbReference>
<evidence type="ECO:0000256" key="8">
    <source>
        <dbReference type="SAM" id="MobiDB-lite"/>
    </source>
</evidence>
<dbReference type="Proteomes" id="UP000708298">
    <property type="component" value="Unassembled WGS sequence"/>
</dbReference>
<keyword evidence="6 7" id="KW-0472">Membrane</keyword>
<dbReference type="GO" id="GO:0005886">
    <property type="term" value="C:plasma membrane"/>
    <property type="evidence" value="ECO:0007669"/>
    <property type="project" value="UniProtKB-SubCell"/>
</dbReference>
<evidence type="ECO:0000313" key="10">
    <source>
        <dbReference type="EMBL" id="MCB8876702.1"/>
    </source>
</evidence>
<evidence type="ECO:0000256" key="6">
    <source>
        <dbReference type="ARBA" id="ARBA00023136"/>
    </source>
</evidence>
<dbReference type="EMBL" id="JAESVB010000007">
    <property type="protein sequence ID" value="MCB8876702.1"/>
    <property type="molecule type" value="Genomic_DNA"/>
</dbReference>
<keyword evidence="3" id="KW-1003">Cell membrane</keyword>
<name>A0A963YUA6_9PROT</name>
<sequence length="297" mass="31994">MRFDKTFAPADGGSGATTLPRAAAAPTPPRPKRRRGFVDVALTPRAAISPRATLIAGLVVWAIVLGIWSALTYGGVMPDIFLPSPSAVIERGISMVSDGTIWPNMWSSIEVILLGFAISSVVAVPLGLLMGTFRIVQAALEPMVNFIRYLPVTAFVPLFILWIGLGLSQRVAIIIFGTFFQQLVMIMDGVRAVPDDMLNASYTLGSSRRDVLTHVILPAAKPGIIDTLRITMGWAWTYLVVAELVAADSGLGYMSMQAMRGFQVDKIFLAIGIIGILGLITDSFFRLLRAKTAGWAA</sequence>
<evidence type="ECO:0000256" key="4">
    <source>
        <dbReference type="ARBA" id="ARBA00022692"/>
    </source>
</evidence>
<dbReference type="InterPro" id="IPR000515">
    <property type="entry name" value="MetI-like"/>
</dbReference>
<dbReference type="PANTHER" id="PTHR30151:SF0">
    <property type="entry name" value="ABC TRANSPORTER PERMEASE PROTEIN MJ0413-RELATED"/>
    <property type="match status" value="1"/>
</dbReference>
<feature type="transmembrane region" description="Helical" evidence="7">
    <location>
        <begin position="267"/>
        <end position="288"/>
    </location>
</feature>
<comment type="subcellular location">
    <subcellularLocation>
        <location evidence="1 7">Cell membrane</location>
        <topology evidence="1 7">Multi-pass membrane protein</topology>
    </subcellularLocation>
</comment>
<keyword evidence="4 7" id="KW-0812">Transmembrane</keyword>
<dbReference type="Pfam" id="PF00528">
    <property type="entry name" value="BPD_transp_1"/>
    <property type="match status" value="1"/>
</dbReference>
<dbReference type="SUPFAM" id="SSF161098">
    <property type="entry name" value="MetI-like"/>
    <property type="match status" value="1"/>
</dbReference>
<evidence type="ECO:0000256" key="2">
    <source>
        <dbReference type="ARBA" id="ARBA00022448"/>
    </source>
</evidence>
<feature type="transmembrane region" description="Helical" evidence="7">
    <location>
        <begin position="54"/>
        <end position="76"/>
    </location>
</feature>
<organism evidence="10 11">
    <name type="scientific">Acidisoma silvae</name>
    <dbReference type="NCBI Taxonomy" id="2802396"/>
    <lineage>
        <taxon>Bacteria</taxon>
        <taxon>Pseudomonadati</taxon>
        <taxon>Pseudomonadota</taxon>
        <taxon>Alphaproteobacteria</taxon>
        <taxon>Acetobacterales</taxon>
        <taxon>Acidocellaceae</taxon>
        <taxon>Acidisoma</taxon>
    </lineage>
</organism>
<evidence type="ECO:0000256" key="7">
    <source>
        <dbReference type="RuleBase" id="RU363032"/>
    </source>
</evidence>
<reference evidence="10" key="2">
    <citation type="submission" date="2021-01" db="EMBL/GenBank/DDBJ databases">
        <authorList>
            <person name="Mieszkin S."/>
            <person name="Pouder E."/>
            <person name="Alain K."/>
        </authorList>
    </citation>
    <scope>NUCLEOTIDE SEQUENCE</scope>
    <source>
        <strain evidence="10">HW T2.11</strain>
    </source>
</reference>
<feature type="domain" description="ABC transmembrane type-1" evidence="9">
    <location>
        <begin position="105"/>
        <end position="286"/>
    </location>
</feature>
<evidence type="ECO:0000259" key="9">
    <source>
        <dbReference type="PROSITE" id="PS50928"/>
    </source>
</evidence>
<feature type="transmembrane region" description="Helical" evidence="7">
    <location>
        <begin position="111"/>
        <end position="134"/>
    </location>
</feature>
<feature type="region of interest" description="Disordered" evidence="8">
    <location>
        <begin position="1"/>
        <end position="34"/>
    </location>
</feature>
<feature type="transmembrane region" description="Helical" evidence="7">
    <location>
        <begin position="235"/>
        <end position="255"/>
    </location>
</feature>
<dbReference type="RefSeq" id="WP_227322360.1">
    <property type="nucleotide sequence ID" value="NZ_JAESVB010000007.1"/>
</dbReference>
<comment type="similarity">
    <text evidence="7">Belongs to the binding-protein-dependent transport system permease family.</text>
</comment>
<keyword evidence="2 7" id="KW-0813">Transport</keyword>
<dbReference type="CDD" id="cd06261">
    <property type="entry name" value="TM_PBP2"/>
    <property type="match status" value="1"/>
</dbReference>
<feature type="transmembrane region" description="Helical" evidence="7">
    <location>
        <begin position="171"/>
        <end position="190"/>
    </location>
</feature>
<keyword evidence="5 7" id="KW-1133">Transmembrane helix</keyword>
<proteinExistence type="inferred from homology"/>